<comment type="caution">
    <text evidence="2">The sequence shown here is derived from an EMBL/GenBank/DDBJ whole genome shotgun (WGS) entry which is preliminary data.</text>
</comment>
<sequence length="206" mass="22670">MRGQERNNASQPASADGNSVFCVFVCVRGHEVAALRIREDEQRGAAAEPAGAKNHKSDHVWHLQIEKYLGGYIHYGLILGANRLGSTLSPVASPFASIKVFSGSQGSWLLPRKYVRDPSVFAHRRGYIEQISRAWVSYAANVGTDLTLKQSIEPIQISTLTGSQSAWRRGCPNRHGVKSSSGGRGWESHRRAKALPPAYMQKTERS</sequence>
<gene>
    <name evidence="2" type="ORF">CMUS01_09037</name>
</gene>
<evidence type="ECO:0000313" key="3">
    <source>
        <dbReference type="Proteomes" id="UP000639643"/>
    </source>
</evidence>
<keyword evidence="3" id="KW-1185">Reference proteome</keyword>
<proteinExistence type="predicted"/>
<name>A0A8H6K9W6_9PEZI</name>
<reference evidence="2" key="1">
    <citation type="journal article" date="2020" name="Phytopathology">
        <title>Genome Sequence Resources of Colletotrichum truncatum, C. plurivorum, C. musicola, and C. sojae: Four Species Pathogenic to Soybean (Glycine max).</title>
        <authorList>
            <person name="Rogerio F."/>
            <person name="Boufleur T.R."/>
            <person name="Ciampi-Guillardi M."/>
            <person name="Sukno S.A."/>
            <person name="Thon M.R."/>
            <person name="Massola Junior N.S."/>
            <person name="Baroncelli R."/>
        </authorList>
    </citation>
    <scope>NUCLEOTIDE SEQUENCE</scope>
    <source>
        <strain evidence="2">LFN0074</strain>
    </source>
</reference>
<dbReference type="AlphaFoldDB" id="A0A8H6K9W6"/>
<protein>
    <submittedName>
        <fullName evidence="2">Uncharacterized protein</fullName>
    </submittedName>
</protein>
<evidence type="ECO:0000256" key="1">
    <source>
        <dbReference type="SAM" id="MobiDB-lite"/>
    </source>
</evidence>
<evidence type="ECO:0000313" key="2">
    <source>
        <dbReference type="EMBL" id="KAF6827383.1"/>
    </source>
</evidence>
<dbReference type="EMBL" id="WIGM01000370">
    <property type="protein sequence ID" value="KAF6827383.1"/>
    <property type="molecule type" value="Genomic_DNA"/>
</dbReference>
<accession>A0A8H6K9W6</accession>
<feature type="region of interest" description="Disordered" evidence="1">
    <location>
        <begin position="166"/>
        <end position="206"/>
    </location>
</feature>
<dbReference type="Proteomes" id="UP000639643">
    <property type="component" value="Unassembled WGS sequence"/>
</dbReference>
<organism evidence="2 3">
    <name type="scientific">Colletotrichum musicola</name>
    <dbReference type="NCBI Taxonomy" id="2175873"/>
    <lineage>
        <taxon>Eukaryota</taxon>
        <taxon>Fungi</taxon>
        <taxon>Dikarya</taxon>
        <taxon>Ascomycota</taxon>
        <taxon>Pezizomycotina</taxon>
        <taxon>Sordariomycetes</taxon>
        <taxon>Hypocreomycetidae</taxon>
        <taxon>Glomerellales</taxon>
        <taxon>Glomerellaceae</taxon>
        <taxon>Colletotrichum</taxon>
        <taxon>Colletotrichum orchidearum species complex</taxon>
    </lineage>
</organism>